<organism evidence="2 3">
    <name type="scientific">Pleuronectes platessa</name>
    <name type="common">European plaice</name>
    <dbReference type="NCBI Taxonomy" id="8262"/>
    <lineage>
        <taxon>Eukaryota</taxon>
        <taxon>Metazoa</taxon>
        <taxon>Chordata</taxon>
        <taxon>Craniata</taxon>
        <taxon>Vertebrata</taxon>
        <taxon>Euteleostomi</taxon>
        <taxon>Actinopterygii</taxon>
        <taxon>Neopterygii</taxon>
        <taxon>Teleostei</taxon>
        <taxon>Neoteleostei</taxon>
        <taxon>Acanthomorphata</taxon>
        <taxon>Carangaria</taxon>
        <taxon>Pleuronectiformes</taxon>
        <taxon>Pleuronectoidei</taxon>
        <taxon>Pleuronectidae</taxon>
        <taxon>Pleuronectes</taxon>
    </lineage>
</organism>
<dbReference type="Proteomes" id="UP001153269">
    <property type="component" value="Unassembled WGS sequence"/>
</dbReference>
<feature type="region of interest" description="Disordered" evidence="1">
    <location>
        <begin position="190"/>
        <end position="210"/>
    </location>
</feature>
<dbReference type="AlphaFoldDB" id="A0A9N7ZCW4"/>
<gene>
    <name evidence="2" type="ORF">PLEPLA_LOCUS47198</name>
</gene>
<accession>A0A9N7ZCW4</accession>
<protein>
    <submittedName>
        <fullName evidence="2">Uncharacterized protein</fullName>
    </submittedName>
</protein>
<keyword evidence="3" id="KW-1185">Reference proteome</keyword>
<evidence type="ECO:0000313" key="3">
    <source>
        <dbReference type="Proteomes" id="UP001153269"/>
    </source>
</evidence>
<feature type="region of interest" description="Disordered" evidence="1">
    <location>
        <begin position="22"/>
        <end position="45"/>
    </location>
</feature>
<comment type="caution">
    <text evidence="2">The sequence shown here is derived from an EMBL/GenBank/DDBJ whole genome shotgun (WGS) entry which is preliminary data.</text>
</comment>
<feature type="region of interest" description="Disordered" evidence="1">
    <location>
        <begin position="124"/>
        <end position="151"/>
    </location>
</feature>
<evidence type="ECO:0000313" key="2">
    <source>
        <dbReference type="EMBL" id="CAB1459361.1"/>
    </source>
</evidence>
<proteinExistence type="predicted"/>
<sequence length="299" mass="32479">MGGLVAVSGGFQLCQLESGGEKKRRSCAIRERRTPHPPPSSSPPSLLILTRTHTKLLGMRGACRSTALTLRKQRCTAVELITTGPRTASVAPGTEVQMIPEDHRSPGTRIPSNTNVASASSRVCDLKQSSQAGGGVKEAGQAPSPSPLPSHSRASWPFCVRVFVRQGFLFAFGRLRAGTVRRMCSTVPEDDEGIERREKEKQGGWSRNKGQGDYGLMEQMSCHIDDSGCRNGSRSMNEWVIEEPVTPNSTPSSVLISLRPLALCSTPSPPSDNISPSPSLCMFPFLFYIERSPPPFRLM</sequence>
<dbReference type="EMBL" id="CADEAL010004427">
    <property type="protein sequence ID" value="CAB1459361.1"/>
    <property type="molecule type" value="Genomic_DNA"/>
</dbReference>
<reference evidence="2" key="1">
    <citation type="submission" date="2020-03" db="EMBL/GenBank/DDBJ databases">
        <authorList>
            <person name="Weist P."/>
        </authorList>
    </citation>
    <scope>NUCLEOTIDE SEQUENCE</scope>
</reference>
<name>A0A9N7ZCW4_PLEPL</name>
<evidence type="ECO:0000256" key="1">
    <source>
        <dbReference type="SAM" id="MobiDB-lite"/>
    </source>
</evidence>